<protein>
    <submittedName>
        <fullName evidence="3">Alpha-amylase</fullName>
    </submittedName>
</protein>
<feature type="domain" description="Glycosyl hydrolase family 13 catalytic" evidence="2">
    <location>
        <begin position="39"/>
        <end position="511"/>
    </location>
</feature>
<accession>A0ABQ1GJ88</accession>
<dbReference type="InterPro" id="IPR017853">
    <property type="entry name" value="GH"/>
</dbReference>
<evidence type="ECO:0000313" key="3">
    <source>
        <dbReference type="EMBL" id="GGA44602.1"/>
    </source>
</evidence>
<comment type="caution">
    <text evidence="3">The sequence shown here is derived from an EMBL/GenBank/DDBJ whole genome shotgun (WGS) entry which is preliminary data.</text>
</comment>
<dbReference type="SMART" id="SM00642">
    <property type="entry name" value="Aamy"/>
    <property type="match status" value="1"/>
</dbReference>
<dbReference type="RefSeq" id="WP_188446097.1">
    <property type="nucleotide sequence ID" value="NZ_BMDW01000006.1"/>
</dbReference>
<dbReference type="PANTHER" id="PTHR10357">
    <property type="entry name" value="ALPHA-AMYLASE FAMILY MEMBER"/>
    <property type="match status" value="1"/>
</dbReference>
<keyword evidence="1" id="KW-0732">Signal</keyword>
<dbReference type="SUPFAM" id="SSF51445">
    <property type="entry name" value="(Trans)glycosidases"/>
    <property type="match status" value="1"/>
</dbReference>
<feature type="signal peptide" evidence="1">
    <location>
        <begin position="1"/>
        <end position="21"/>
    </location>
</feature>
<feature type="chain" id="PRO_5046807815" evidence="1">
    <location>
        <begin position="22"/>
        <end position="603"/>
    </location>
</feature>
<dbReference type="Gene3D" id="3.20.20.80">
    <property type="entry name" value="Glycosidases"/>
    <property type="match status" value="1"/>
</dbReference>
<reference evidence="4" key="1">
    <citation type="journal article" date="2019" name="Int. J. Syst. Evol. Microbiol.">
        <title>The Global Catalogue of Microorganisms (GCM) 10K type strain sequencing project: providing services to taxonomists for standard genome sequencing and annotation.</title>
        <authorList>
            <consortium name="The Broad Institute Genomics Platform"/>
            <consortium name="The Broad Institute Genome Sequencing Center for Infectious Disease"/>
            <person name="Wu L."/>
            <person name="Ma J."/>
        </authorList>
    </citation>
    <scope>NUCLEOTIDE SEQUENCE [LARGE SCALE GENOMIC DNA]</scope>
    <source>
        <strain evidence="4">CGMCC 1.10106</strain>
    </source>
</reference>
<proteinExistence type="predicted"/>
<evidence type="ECO:0000259" key="2">
    <source>
        <dbReference type="SMART" id="SM00642"/>
    </source>
</evidence>
<dbReference type="CDD" id="cd11339">
    <property type="entry name" value="AmyAc_bac_CMD_like_2"/>
    <property type="match status" value="1"/>
</dbReference>
<organism evidence="3 4">
    <name type="scientific">Sphingomonas psychrolutea</name>
    <dbReference type="NCBI Taxonomy" id="1259676"/>
    <lineage>
        <taxon>Bacteria</taxon>
        <taxon>Pseudomonadati</taxon>
        <taxon>Pseudomonadota</taxon>
        <taxon>Alphaproteobacteria</taxon>
        <taxon>Sphingomonadales</taxon>
        <taxon>Sphingomonadaceae</taxon>
        <taxon>Sphingomonas</taxon>
    </lineage>
</organism>
<dbReference type="Proteomes" id="UP000618591">
    <property type="component" value="Unassembled WGS sequence"/>
</dbReference>
<dbReference type="Pfam" id="PF00128">
    <property type="entry name" value="Alpha-amylase"/>
    <property type="match status" value="1"/>
</dbReference>
<dbReference type="PANTHER" id="PTHR10357:SF209">
    <property type="entry name" value="PERIPLASMIC ALPHA-AMYLASE"/>
    <property type="match status" value="1"/>
</dbReference>
<keyword evidence="4" id="KW-1185">Reference proteome</keyword>
<evidence type="ECO:0000313" key="4">
    <source>
        <dbReference type="Proteomes" id="UP000618591"/>
    </source>
</evidence>
<dbReference type="InterPro" id="IPR006047">
    <property type="entry name" value="GH13_cat_dom"/>
</dbReference>
<name>A0ABQ1GJ88_9SPHN</name>
<gene>
    <name evidence="3" type="ORF">GCM10011395_13540</name>
</gene>
<evidence type="ECO:0000256" key="1">
    <source>
        <dbReference type="SAM" id="SignalP"/>
    </source>
</evidence>
<dbReference type="EMBL" id="BMDW01000006">
    <property type="protein sequence ID" value="GGA44602.1"/>
    <property type="molecule type" value="Genomic_DNA"/>
</dbReference>
<sequence>MRIRKRLLAALLALAATPAAAQTAPSYRDRLPQDEVIYFVLPDRFANADPTNDRGELKGDRLATGFDPTAKGFYHGGDLKGLIRRLDYIQGLGATALWVGPIFKNKPVQGAKGQESAGYHGYWITDFTQVDPHLGSDHDFKALVDAAHARGMKVYMDIIVNHTADVIKYRECAPDHYCPYRSLGDYPYQRRGGVTGAAINSGFAGHNDGSAANFAKLTDPNYAYTPYLPKGEERVKTPAWLNDVTLYHNRGDSTFAGESSTLGDFSGLDDLMTENPHVVAGMIEIFGGWIDRFGVDGFRIDTAQHVNPEFWQAFVPAIKARAAAKGIPNFHIFGEVATGEMDPARLATHTRVDGLPAVLDFAFQRALVDTVGGSAGTDELRRLFFADPLYEGGAVGALQLPTFLGNHDAGRFAMFVKRGFPKANDDELLQRVILGHAMLLTLRGVPTIYSGDEQGFVGKGGDQDSREDMFASKVATYNDNRLLGTAKTTATDSYDTAHPLYRAISTLAKLRAELPALRRGKQVLRADGNKPGLFAVSRFDPETGREVVLAFNTATAPVSAQILVETRSTDFVARHGDCAPKASAPGSLSVTVPPLDYVICTAQ</sequence>